<feature type="transmembrane region" description="Helical" evidence="6">
    <location>
        <begin position="176"/>
        <end position="196"/>
    </location>
</feature>
<feature type="transmembrane region" description="Helical" evidence="6">
    <location>
        <begin position="334"/>
        <end position="355"/>
    </location>
</feature>
<feature type="transmembrane region" description="Helical" evidence="6">
    <location>
        <begin position="121"/>
        <end position="139"/>
    </location>
</feature>
<keyword evidence="5 6" id="KW-0472">Membrane</keyword>
<dbReference type="PANTHER" id="PTHR30250">
    <property type="entry name" value="PST FAMILY PREDICTED COLANIC ACID TRANSPORTER"/>
    <property type="match status" value="1"/>
</dbReference>
<dbReference type="InterPro" id="IPR050833">
    <property type="entry name" value="Poly_Biosynth_Transport"/>
</dbReference>
<evidence type="ECO:0000256" key="3">
    <source>
        <dbReference type="ARBA" id="ARBA00022692"/>
    </source>
</evidence>
<gene>
    <name evidence="7" type="ORF">DRW42_21375</name>
</gene>
<dbReference type="GO" id="GO:0005886">
    <property type="term" value="C:plasma membrane"/>
    <property type="evidence" value="ECO:0007669"/>
    <property type="project" value="UniProtKB-SubCell"/>
</dbReference>
<keyword evidence="3 6" id="KW-0812">Transmembrane</keyword>
<evidence type="ECO:0000256" key="6">
    <source>
        <dbReference type="SAM" id="Phobius"/>
    </source>
</evidence>
<keyword evidence="2" id="KW-1003">Cell membrane</keyword>
<evidence type="ECO:0000256" key="5">
    <source>
        <dbReference type="ARBA" id="ARBA00023136"/>
    </source>
</evidence>
<accession>A0A366KPV0</accession>
<feature type="transmembrane region" description="Helical" evidence="6">
    <location>
        <begin position="362"/>
        <end position="382"/>
    </location>
</feature>
<reference evidence="7 8" key="1">
    <citation type="submission" date="2018-07" db="EMBL/GenBank/DDBJ databases">
        <title>A draft genome of a endophytic bacteria, a new species of Pedobacter.</title>
        <authorList>
            <person name="Zhang Z.D."/>
            <person name="Chen Z.J."/>
        </authorList>
    </citation>
    <scope>NUCLEOTIDE SEQUENCE [LARGE SCALE GENOMIC DNA]</scope>
    <source>
        <strain evidence="7 8">RS10</strain>
    </source>
</reference>
<dbReference type="Proteomes" id="UP000252081">
    <property type="component" value="Unassembled WGS sequence"/>
</dbReference>
<feature type="transmembrane region" description="Helical" evidence="6">
    <location>
        <begin position="151"/>
        <end position="170"/>
    </location>
</feature>
<keyword evidence="8" id="KW-1185">Reference proteome</keyword>
<feature type="transmembrane region" description="Helical" evidence="6">
    <location>
        <begin position="388"/>
        <end position="409"/>
    </location>
</feature>
<comment type="subcellular location">
    <subcellularLocation>
        <location evidence="1">Cell membrane</location>
        <topology evidence="1">Multi-pass membrane protein</topology>
    </subcellularLocation>
</comment>
<comment type="caution">
    <text evidence="7">The sequence shown here is derived from an EMBL/GenBank/DDBJ whole genome shotgun (WGS) entry which is preliminary data.</text>
</comment>
<dbReference type="GO" id="GO:0009246">
    <property type="term" value="P:enterobacterial common antigen biosynthetic process"/>
    <property type="evidence" value="ECO:0007669"/>
    <property type="project" value="InterPro"/>
</dbReference>
<dbReference type="EMBL" id="QNQU01000021">
    <property type="protein sequence ID" value="RBQ03560.1"/>
    <property type="molecule type" value="Genomic_DNA"/>
</dbReference>
<protein>
    <submittedName>
        <fullName evidence="7">O-antigen translocase</fullName>
    </submittedName>
</protein>
<dbReference type="AlphaFoldDB" id="A0A366KPV0"/>
<feature type="transmembrane region" description="Helical" evidence="6">
    <location>
        <begin position="7"/>
        <end position="29"/>
    </location>
</feature>
<dbReference type="PANTHER" id="PTHR30250:SF30">
    <property type="entry name" value="LIPID III FLIPPASE"/>
    <property type="match status" value="1"/>
</dbReference>
<keyword evidence="4 6" id="KW-1133">Transmembrane helix</keyword>
<feature type="transmembrane region" description="Helical" evidence="6">
    <location>
        <begin position="217"/>
        <end position="238"/>
    </location>
</feature>
<feature type="transmembrane region" description="Helical" evidence="6">
    <location>
        <begin position="258"/>
        <end position="278"/>
    </location>
</feature>
<dbReference type="OrthoDB" id="9769862at2"/>
<feature type="transmembrane region" description="Helical" evidence="6">
    <location>
        <begin position="35"/>
        <end position="58"/>
    </location>
</feature>
<name>A0A366KPV0_9SPHI</name>
<dbReference type="RefSeq" id="WP_113950874.1">
    <property type="nucleotide sequence ID" value="NZ_QNQU01000021.1"/>
</dbReference>
<evidence type="ECO:0000256" key="4">
    <source>
        <dbReference type="ARBA" id="ARBA00022989"/>
    </source>
</evidence>
<feature type="transmembrane region" description="Helical" evidence="6">
    <location>
        <begin position="299"/>
        <end position="322"/>
    </location>
</feature>
<proteinExistence type="predicted"/>
<sequence length="422" mass="47219">MKLVRTVVFSGIVTFVRISSGFIASKIVAVLTGPVGVALVGSFSNFITIILTFANGAINSGVIKYTAEYKTKDTELKNLFSTSLLISIGASIITGLIVLLSASQISNVIFSDKIYVNPVRVLAIGIIFYSLNSLLLAILNGMGEIKTYTTVNSLGSLFALLFTGVLVYFFKIVGALYALGLSQSVVFFFTIFLVFKRKWFSKDYFSNKWDKAMSIKLSRYSLMAIITALTVPVSQIFIRNIIISTLGLNDAGYWQAMMRISDGYLMVVTTSLSTYYLPKLSALNDDAEIRQEILGGYKIIMPFVFLGCILIYFCRILIIHVLYTPDFLTIENLFVWQLMGDFLKLASWILAYLMLARGMIKPYIVTEIIFSALYVIFGFILINKYGLIGSTYAFALTYLLYLVVMLLIFRKLLFNIKAKINI</sequence>
<organism evidence="7 8">
    <name type="scientific">Pedobacter miscanthi</name>
    <dbReference type="NCBI Taxonomy" id="2259170"/>
    <lineage>
        <taxon>Bacteria</taxon>
        <taxon>Pseudomonadati</taxon>
        <taxon>Bacteroidota</taxon>
        <taxon>Sphingobacteriia</taxon>
        <taxon>Sphingobacteriales</taxon>
        <taxon>Sphingobacteriaceae</taxon>
        <taxon>Pedobacter</taxon>
    </lineage>
</organism>
<dbReference type="Pfam" id="PF13440">
    <property type="entry name" value="Polysacc_synt_3"/>
    <property type="match status" value="1"/>
</dbReference>
<evidence type="ECO:0000313" key="7">
    <source>
        <dbReference type="EMBL" id="RBQ03560.1"/>
    </source>
</evidence>
<evidence type="ECO:0000313" key="8">
    <source>
        <dbReference type="Proteomes" id="UP000252081"/>
    </source>
</evidence>
<feature type="transmembrane region" description="Helical" evidence="6">
    <location>
        <begin position="79"/>
        <end position="101"/>
    </location>
</feature>
<evidence type="ECO:0000256" key="2">
    <source>
        <dbReference type="ARBA" id="ARBA00022475"/>
    </source>
</evidence>
<evidence type="ECO:0000256" key="1">
    <source>
        <dbReference type="ARBA" id="ARBA00004651"/>
    </source>
</evidence>
<dbReference type="CDD" id="cd13125">
    <property type="entry name" value="MATE_like_10"/>
    <property type="match status" value="1"/>
</dbReference>
<dbReference type="InterPro" id="IPR044550">
    <property type="entry name" value="WzxE"/>
</dbReference>